<dbReference type="AlphaFoldDB" id="A0A5M4B9R4"/>
<evidence type="ECO:0000313" key="1">
    <source>
        <dbReference type="EMBL" id="GET45937.1"/>
    </source>
</evidence>
<protein>
    <submittedName>
        <fullName evidence="1">Uncharacterized protein</fullName>
    </submittedName>
</protein>
<keyword evidence="2" id="KW-1185">Reference proteome</keyword>
<dbReference type="RefSeq" id="WP_155284579.1">
    <property type="nucleotide sequence ID" value="NZ_BLBC01000007.1"/>
</dbReference>
<comment type="caution">
    <text evidence="1">The sequence shown here is derived from an EMBL/GenBank/DDBJ whole genome shotgun (WGS) entry which is preliminary data.</text>
</comment>
<dbReference type="Proteomes" id="UP000398217">
    <property type="component" value="Unassembled WGS sequence"/>
</dbReference>
<evidence type="ECO:0000313" key="2">
    <source>
        <dbReference type="Proteomes" id="UP000398217"/>
    </source>
</evidence>
<dbReference type="OrthoDB" id="362700at2"/>
<dbReference type="EMBL" id="BLBC01000007">
    <property type="protein sequence ID" value="GET45937.1"/>
    <property type="molecule type" value="Genomic_DNA"/>
</dbReference>
<accession>A0A5M4B9R4</accession>
<reference evidence="2" key="1">
    <citation type="journal article" date="2020" name="Int. J. Syst. Evol. Microbiol.">
        <title>Capnocytophaga felis sp. nov. isolated from the feline oral cavity.</title>
        <authorList>
            <person name="Suzuki M."/>
            <person name="Umeda K."/>
            <person name="Kimura M."/>
            <person name="Imaoka K."/>
            <person name="Morikawa S."/>
            <person name="Maeda K."/>
        </authorList>
    </citation>
    <scope>NUCLEOTIDE SEQUENCE [LARGE SCALE GENOMIC DNA]</scope>
    <source>
        <strain evidence="2">KC07070</strain>
    </source>
</reference>
<sequence length="269" mass="31315">MAIDGIKIIDSDLAHDIRNAIMEAYDYNEPLEEVISEIERWGKEATDNSIETEIWTTSYAQTMWEIGQLSEELLNRAKTIIERGADPKWHEFSKDAHAKRQKTLNTFWEKISQPNPKPRKSKNYTKVSNFLFQQDEVFAIKLPDGQFGFTILVDVYHDCGQCYYVFTEINYTSEYVPTLDFLKGQYVFARKGLGFDKNRFVTHKKLMKFQEEFQLLGSLPIAENHRKLGTYSGNCNTLSDFTSDWNDAYPNSKQYKLSDFLKETSAENN</sequence>
<gene>
    <name evidence="1" type="ORF">RCZ01_12390</name>
</gene>
<organism evidence="1 2">
    <name type="scientific">Capnocytophaga felis</name>
    <dbReference type="NCBI Taxonomy" id="2267611"/>
    <lineage>
        <taxon>Bacteria</taxon>
        <taxon>Pseudomonadati</taxon>
        <taxon>Bacteroidota</taxon>
        <taxon>Flavobacteriia</taxon>
        <taxon>Flavobacteriales</taxon>
        <taxon>Flavobacteriaceae</taxon>
        <taxon>Capnocytophaga</taxon>
    </lineage>
</organism>
<proteinExistence type="predicted"/>
<name>A0A5M4B9R4_9FLAO</name>